<dbReference type="VEuPathDB" id="AmoebaDB:NAEGRDRAFT_66322"/>
<name>D2VBT0_NAEGR</name>
<dbReference type="Proteomes" id="UP000006671">
    <property type="component" value="Unassembled WGS sequence"/>
</dbReference>
<keyword evidence="3" id="KW-0274">FAD</keyword>
<keyword evidence="7" id="KW-1185">Reference proteome</keyword>
<dbReference type="GeneID" id="8858742"/>
<dbReference type="EMBL" id="GG738862">
    <property type="protein sequence ID" value="EFC45520.1"/>
    <property type="molecule type" value="Genomic_DNA"/>
</dbReference>
<keyword evidence="2" id="KW-0285">Flavoprotein</keyword>
<proteinExistence type="inferred from homology"/>
<dbReference type="FunCoup" id="D2VBT0">
    <property type="interactions" value="32"/>
</dbReference>
<dbReference type="AlphaFoldDB" id="D2VBT0"/>
<dbReference type="KEGG" id="ngr:NAEGRDRAFT_66322"/>
<dbReference type="OrthoDB" id="66881at2759"/>
<dbReference type="GO" id="GO:0050660">
    <property type="term" value="F:flavin adenine dinucleotide binding"/>
    <property type="evidence" value="ECO:0007669"/>
    <property type="project" value="InterPro"/>
</dbReference>
<evidence type="ECO:0000256" key="1">
    <source>
        <dbReference type="ARBA" id="ARBA00009183"/>
    </source>
</evidence>
<dbReference type="GO" id="GO:0050661">
    <property type="term" value="F:NADP binding"/>
    <property type="evidence" value="ECO:0007669"/>
    <property type="project" value="InterPro"/>
</dbReference>
<dbReference type="eggNOG" id="KOG1399">
    <property type="taxonomic scope" value="Eukaryota"/>
</dbReference>
<dbReference type="PANTHER" id="PTHR23023">
    <property type="entry name" value="DIMETHYLANILINE MONOOXYGENASE"/>
    <property type="match status" value="1"/>
</dbReference>
<evidence type="ECO:0000256" key="4">
    <source>
        <dbReference type="ARBA" id="ARBA00022857"/>
    </source>
</evidence>
<dbReference type="OMA" id="HAENGHW"/>
<dbReference type="Pfam" id="PF00743">
    <property type="entry name" value="FMO-like"/>
    <property type="match status" value="1"/>
</dbReference>
<protein>
    <submittedName>
        <fullName evidence="6">Predicted protein</fullName>
    </submittedName>
</protein>
<organism evidence="7">
    <name type="scientific">Naegleria gruberi</name>
    <name type="common">Amoeba</name>
    <dbReference type="NCBI Taxonomy" id="5762"/>
    <lineage>
        <taxon>Eukaryota</taxon>
        <taxon>Discoba</taxon>
        <taxon>Heterolobosea</taxon>
        <taxon>Tetramitia</taxon>
        <taxon>Eutetramitia</taxon>
        <taxon>Vahlkampfiidae</taxon>
        <taxon>Naegleria</taxon>
    </lineage>
</organism>
<dbReference type="InParanoid" id="D2VBT0"/>
<dbReference type="InterPro" id="IPR020946">
    <property type="entry name" value="Flavin_mOase-like"/>
</dbReference>
<sequence>MFELISSFLYEVIRYVFHVIYLIYTVWNFNHHHYPDNHNNKNSNNKYDQQFINEQCGESNFPLLRSLLIDSIELLKACFNFVFESFGDEKQRTFSKPSKQKPRSVCIIGAGVSGLVSLKTIIHDYSDVDFANVIVFERSESVGGLWNCNQAGKSKQFYELLMESGKNLMDNIDISPMYASLHTNTSRDLMGFSDFPMNEKFPDFPSCEQVNNYLKAYVEKFDLMRYVMFNTEVVSVRKKDKIDQATCKFFERNHVDKLTKWIVITKNLLTNECVEREFDVVIVGNGKNTKPRLPEQFKNLAQTYKLGKVFHSKIYQDDYEIFRDKTVLIIGSGSSGSDIASRVALVTENTYISVQKGASLLPKYLDGKPIDFNVARRRYFTWLPKRIQTMILNFFINNRLPKSKLYHPFNSNPSRNHTVGLSSELIVEIGFGRVKVHPPLVSFSESEIKFENGTSLAPDYIILSTGYELHFPFLEDDILQLDENKSRTTKLYEHIFHMDYPNLIFLGLPFTVHPLIVCELQARYAISVLAGQNSIPTKEAIKRANQTKITNLESISINPIKFFHREYHLDYCDKLAKLGGFFPNPFKYENFPYFKDLIFGPFYGIHFRMQGCGKLSDNQIASILTRYKENE</sequence>
<evidence type="ECO:0000256" key="5">
    <source>
        <dbReference type="ARBA" id="ARBA00023002"/>
    </source>
</evidence>
<dbReference type="InterPro" id="IPR036188">
    <property type="entry name" value="FAD/NAD-bd_sf"/>
</dbReference>
<evidence type="ECO:0000313" key="6">
    <source>
        <dbReference type="EMBL" id="EFC45520.1"/>
    </source>
</evidence>
<keyword evidence="4" id="KW-0521">NADP</keyword>
<gene>
    <name evidence="6" type="ORF">NAEGRDRAFT_66322</name>
</gene>
<dbReference type="GO" id="GO:0004499">
    <property type="term" value="F:N,N-dimethylaniline monooxygenase activity"/>
    <property type="evidence" value="ECO:0007669"/>
    <property type="project" value="InterPro"/>
</dbReference>
<dbReference type="SUPFAM" id="SSF51905">
    <property type="entry name" value="FAD/NAD(P)-binding domain"/>
    <property type="match status" value="2"/>
</dbReference>
<accession>D2VBT0</accession>
<keyword evidence="5" id="KW-0560">Oxidoreductase</keyword>
<evidence type="ECO:0000256" key="2">
    <source>
        <dbReference type="ARBA" id="ARBA00022630"/>
    </source>
</evidence>
<evidence type="ECO:0000256" key="3">
    <source>
        <dbReference type="ARBA" id="ARBA00022827"/>
    </source>
</evidence>
<dbReference type="InterPro" id="IPR000960">
    <property type="entry name" value="Flavin_mOase"/>
</dbReference>
<evidence type="ECO:0000313" key="7">
    <source>
        <dbReference type="Proteomes" id="UP000006671"/>
    </source>
</evidence>
<dbReference type="PIRSF" id="PIRSF000332">
    <property type="entry name" value="FMO"/>
    <property type="match status" value="1"/>
</dbReference>
<dbReference type="RefSeq" id="XP_002678264.1">
    <property type="nucleotide sequence ID" value="XM_002678218.1"/>
</dbReference>
<comment type="similarity">
    <text evidence="1">Belongs to the FMO family.</text>
</comment>
<dbReference type="InterPro" id="IPR050346">
    <property type="entry name" value="FMO-like"/>
</dbReference>
<dbReference type="Gene3D" id="3.50.50.60">
    <property type="entry name" value="FAD/NAD(P)-binding domain"/>
    <property type="match status" value="2"/>
</dbReference>
<reference evidence="6 7" key="1">
    <citation type="journal article" date="2010" name="Cell">
        <title>The genome of Naegleria gruberi illuminates early eukaryotic versatility.</title>
        <authorList>
            <person name="Fritz-Laylin L.K."/>
            <person name="Prochnik S.E."/>
            <person name="Ginger M.L."/>
            <person name="Dacks J.B."/>
            <person name="Carpenter M.L."/>
            <person name="Field M.C."/>
            <person name="Kuo A."/>
            <person name="Paredez A."/>
            <person name="Chapman J."/>
            <person name="Pham J."/>
            <person name="Shu S."/>
            <person name="Neupane R."/>
            <person name="Cipriano M."/>
            <person name="Mancuso J."/>
            <person name="Tu H."/>
            <person name="Salamov A."/>
            <person name="Lindquist E."/>
            <person name="Shapiro H."/>
            <person name="Lucas S."/>
            <person name="Grigoriev I.V."/>
            <person name="Cande W.Z."/>
            <person name="Fulton C."/>
            <person name="Rokhsar D.S."/>
            <person name="Dawson S.C."/>
        </authorList>
    </citation>
    <scope>NUCLEOTIDE SEQUENCE [LARGE SCALE GENOMIC DNA]</scope>
    <source>
        <strain evidence="6 7">NEG-M</strain>
    </source>
</reference>